<gene>
    <name evidence="2" type="ORF">DVH24_011611</name>
</gene>
<dbReference type="CDD" id="cd06222">
    <property type="entry name" value="RNase_H_like"/>
    <property type="match status" value="1"/>
</dbReference>
<dbReference type="Pfam" id="PF13456">
    <property type="entry name" value="RVT_3"/>
    <property type="match status" value="1"/>
</dbReference>
<comment type="caution">
    <text evidence="2">The sequence shown here is derived from an EMBL/GenBank/DDBJ whole genome shotgun (WGS) entry which is preliminary data.</text>
</comment>
<name>A0A498JW23_MALDO</name>
<evidence type="ECO:0000259" key="1">
    <source>
        <dbReference type="Pfam" id="PF13456"/>
    </source>
</evidence>
<dbReference type="EMBL" id="RDQH01000331">
    <property type="protein sequence ID" value="RXH99286.1"/>
    <property type="molecule type" value="Genomic_DNA"/>
</dbReference>
<organism evidence="2 3">
    <name type="scientific">Malus domestica</name>
    <name type="common">Apple</name>
    <name type="synonym">Pyrus malus</name>
    <dbReference type="NCBI Taxonomy" id="3750"/>
    <lineage>
        <taxon>Eukaryota</taxon>
        <taxon>Viridiplantae</taxon>
        <taxon>Streptophyta</taxon>
        <taxon>Embryophyta</taxon>
        <taxon>Tracheophyta</taxon>
        <taxon>Spermatophyta</taxon>
        <taxon>Magnoliopsida</taxon>
        <taxon>eudicotyledons</taxon>
        <taxon>Gunneridae</taxon>
        <taxon>Pentapetalae</taxon>
        <taxon>rosids</taxon>
        <taxon>fabids</taxon>
        <taxon>Rosales</taxon>
        <taxon>Rosaceae</taxon>
        <taxon>Amygdaloideae</taxon>
        <taxon>Maleae</taxon>
        <taxon>Malus</taxon>
    </lineage>
</organism>
<dbReference type="Proteomes" id="UP000290289">
    <property type="component" value="Chromosome 5"/>
</dbReference>
<evidence type="ECO:0000313" key="2">
    <source>
        <dbReference type="EMBL" id="RXH99286.1"/>
    </source>
</evidence>
<keyword evidence="3" id="KW-1185">Reference proteome</keyword>
<protein>
    <recommendedName>
        <fullName evidence="1">RNase H type-1 domain-containing protein</fullName>
    </recommendedName>
</protein>
<sequence>MGIAQDWMDHVELNLVDLQNAKQQTLALEGFFRNNKAEFLLGFAEAIGEANSTIAELVALKRGLELVLENGFRDVWIEGNAKGIA</sequence>
<dbReference type="InterPro" id="IPR036397">
    <property type="entry name" value="RNaseH_sf"/>
</dbReference>
<dbReference type="AlphaFoldDB" id="A0A498JW23"/>
<accession>A0A498JW23</accession>
<dbReference type="Gene3D" id="3.30.420.10">
    <property type="entry name" value="Ribonuclease H-like superfamily/Ribonuclease H"/>
    <property type="match status" value="1"/>
</dbReference>
<dbReference type="STRING" id="3750.A0A498JW23"/>
<dbReference type="InterPro" id="IPR044730">
    <property type="entry name" value="RNase_H-like_dom_plant"/>
</dbReference>
<feature type="domain" description="RNase H type-1" evidence="1">
    <location>
        <begin position="27"/>
        <end position="82"/>
    </location>
</feature>
<evidence type="ECO:0000313" key="3">
    <source>
        <dbReference type="Proteomes" id="UP000290289"/>
    </source>
</evidence>
<dbReference type="GO" id="GO:0004523">
    <property type="term" value="F:RNA-DNA hybrid ribonuclease activity"/>
    <property type="evidence" value="ECO:0007669"/>
    <property type="project" value="InterPro"/>
</dbReference>
<dbReference type="GO" id="GO:0003676">
    <property type="term" value="F:nucleic acid binding"/>
    <property type="evidence" value="ECO:0007669"/>
    <property type="project" value="InterPro"/>
</dbReference>
<dbReference type="InterPro" id="IPR002156">
    <property type="entry name" value="RNaseH_domain"/>
</dbReference>
<reference evidence="2 3" key="1">
    <citation type="submission" date="2018-10" db="EMBL/GenBank/DDBJ databases">
        <title>A high-quality apple genome assembly.</title>
        <authorList>
            <person name="Hu J."/>
        </authorList>
    </citation>
    <scope>NUCLEOTIDE SEQUENCE [LARGE SCALE GENOMIC DNA]</scope>
    <source>
        <strain evidence="3">cv. HFTH1</strain>
        <tissue evidence="2">Young leaf</tissue>
    </source>
</reference>
<proteinExistence type="predicted"/>